<dbReference type="InterPro" id="IPR036179">
    <property type="entry name" value="Ig-like_dom_sf"/>
</dbReference>
<protein>
    <recommendedName>
        <fullName evidence="2">Ig-like domain-containing protein</fullName>
    </recommendedName>
</protein>
<dbReference type="PROSITE" id="PS50835">
    <property type="entry name" value="IG_LIKE"/>
    <property type="match status" value="1"/>
</dbReference>
<dbReference type="InterPro" id="IPR007110">
    <property type="entry name" value="Ig-like_dom"/>
</dbReference>
<dbReference type="Ensembl" id="ENSAPLT00000018515.1">
    <property type="protein sequence ID" value="ENSAPLP00000027340.1"/>
    <property type="gene ID" value="ENSAPLG00000019289.1"/>
</dbReference>
<dbReference type="Proteomes" id="UP000016666">
    <property type="component" value="Unassembled WGS sequence"/>
</dbReference>
<organism evidence="3 4">
    <name type="scientific">Anas platyrhynchos platyrhynchos</name>
    <name type="common">Northern mallard</name>
    <dbReference type="NCBI Taxonomy" id="8840"/>
    <lineage>
        <taxon>Eukaryota</taxon>
        <taxon>Metazoa</taxon>
        <taxon>Chordata</taxon>
        <taxon>Craniata</taxon>
        <taxon>Vertebrata</taxon>
        <taxon>Euteleostomi</taxon>
        <taxon>Archelosauria</taxon>
        <taxon>Archosauria</taxon>
        <taxon>Dinosauria</taxon>
        <taxon>Saurischia</taxon>
        <taxon>Theropoda</taxon>
        <taxon>Coelurosauria</taxon>
        <taxon>Aves</taxon>
        <taxon>Neognathae</taxon>
        <taxon>Galloanserae</taxon>
        <taxon>Anseriformes</taxon>
        <taxon>Anatidae</taxon>
        <taxon>Anatinae</taxon>
        <taxon>Anas</taxon>
    </lineage>
</organism>
<evidence type="ECO:0000256" key="1">
    <source>
        <dbReference type="SAM" id="SignalP"/>
    </source>
</evidence>
<dbReference type="SMART" id="SM00409">
    <property type="entry name" value="IG"/>
    <property type="match status" value="1"/>
</dbReference>
<name>A0A493TP15_ANAPP</name>
<dbReference type="InterPro" id="IPR013106">
    <property type="entry name" value="Ig_V-set"/>
</dbReference>
<accession>A0A493TP15</accession>
<dbReference type="Gene3D" id="2.60.40.10">
    <property type="entry name" value="Immunoglobulins"/>
    <property type="match status" value="1"/>
</dbReference>
<feature type="signal peptide" evidence="1">
    <location>
        <begin position="1"/>
        <end position="23"/>
    </location>
</feature>
<evidence type="ECO:0000313" key="4">
    <source>
        <dbReference type="Proteomes" id="UP000016666"/>
    </source>
</evidence>
<reference evidence="4" key="1">
    <citation type="submission" date="2017-10" db="EMBL/GenBank/DDBJ databases">
        <title>A new Pekin duck reference genome.</title>
        <authorList>
            <person name="Hou Z.-C."/>
            <person name="Zhou Z.-K."/>
            <person name="Zhu F."/>
            <person name="Hou S.-S."/>
        </authorList>
    </citation>
    <scope>NUCLEOTIDE SEQUENCE [LARGE SCALE GENOMIC DNA]</scope>
</reference>
<keyword evidence="4" id="KW-1185">Reference proteome</keyword>
<dbReference type="PANTHER" id="PTHR23267">
    <property type="entry name" value="IMMUNOGLOBULIN LIGHT CHAIN"/>
    <property type="match status" value="1"/>
</dbReference>
<keyword evidence="1" id="KW-0732">Signal</keyword>
<proteinExistence type="predicted"/>
<feature type="chain" id="PRO_5019860144" description="Ig-like domain-containing protein" evidence="1">
    <location>
        <begin position="24"/>
        <end position="185"/>
    </location>
</feature>
<evidence type="ECO:0000259" key="2">
    <source>
        <dbReference type="PROSITE" id="PS50835"/>
    </source>
</evidence>
<dbReference type="InterPro" id="IPR013783">
    <property type="entry name" value="Ig-like_fold"/>
</dbReference>
<reference evidence="3" key="2">
    <citation type="submission" date="2025-08" db="UniProtKB">
        <authorList>
            <consortium name="Ensembl"/>
        </authorList>
    </citation>
    <scope>IDENTIFICATION</scope>
</reference>
<dbReference type="InterPro" id="IPR003599">
    <property type="entry name" value="Ig_sub"/>
</dbReference>
<dbReference type="AlphaFoldDB" id="A0A493TP15"/>
<dbReference type="GeneTree" id="ENSGT00940000153120"/>
<feature type="domain" description="Ig-like" evidence="2">
    <location>
        <begin position="19"/>
        <end position="128"/>
    </location>
</feature>
<dbReference type="Pfam" id="PF07686">
    <property type="entry name" value="V-set"/>
    <property type="match status" value="1"/>
</dbReference>
<reference evidence="3" key="3">
    <citation type="submission" date="2025-09" db="UniProtKB">
        <authorList>
            <consortium name="Ensembl"/>
        </authorList>
    </citation>
    <scope>IDENTIFICATION</scope>
</reference>
<dbReference type="InterPro" id="IPR050150">
    <property type="entry name" value="IgV_Light_Chain"/>
</dbReference>
<dbReference type="SMART" id="SM00406">
    <property type="entry name" value="IGv"/>
    <property type="match status" value="1"/>
</dbReference>
<dbReference type="SUPFAM" id="SSF48726">
    <property type="entry name" value="Immunoglobulin"/>
    <property type="match status" value="1"/>
</dbReference>
<sequence>MGCISDWELVMLSLGSLVQAALTQPASKTVNLGDTMQITCSGASADGGGNYCYVYGWFQQKTPVTAPVTVIYSNNQRPSGIPSRFSGSASGSTNTLTITGVQAEDEAVYYCGSYDSSAGGVGVSESYEDVRQLHSEVCACGPLAELHSLPSLLSLSRFPGPGSNYSAGLEVREPRRHRADHLLRE</sequence>
<evidence type="ECO:0000313" key="3">
    <source>
        <dbReference type="Ensembl" id="ENSAPLP00000027340.1"/>
    </source>
</evidence>